<comment type="similarity">
    <text evidence="1">Belongs to the glycosyl hydrolase 39 family.</text>
</comment>
<dbReference type="AlphaFoldDB" id="A0A1H6VXI9"/>
<dbReference type="GO" id="GO:0043565">
    <property type="term" value="F:sequence-specific DNA binding"/>
    <property type="evidence" value="ECO:0007669"/>
    <property type="project" value="InterPro"/>
</dbReference>
<dbReference type="PANTHER" id="PTHR43280">
    <property type="entry name" value="ARAC-FAMILY TRANSCRIPTIONAL REGULATOR"/>
    <property type="match status" value="1"/>
</dbReference>
<evidence type="ECO:0000256" key="5">
    <source>
        <dbReference type="ARBA" id="ARBA00023163"/>
    </source>
</evidence>
<dbReference type="GO" id="GO:0004553">
    <property type="term" value="F:hydrolase activity, hydrolyzing O-glycosyl compounds"/>
    <property type="evidence" value="ECO:0007669"/>
    <property type="project" value="InterPro"/>
</dbReference>
<dbReference type="PROSITE" id="PS01124">
    <property type="entry name" value="HTH_ARAC_FAMILY_2"/>
    <property type="match status" value="1"/>
</dbReference>
<feature type="domain" description="HTH araC/xylS-type" evidence="7">
    <location>
        <begin position="163"/>
        <end position="261"/>
    </location>
</feature>
<dbReference type="InterPro" id="IPR049166">
    <property type="entry name" value="GH39_cat"/>
</dbReference>
<evidence type="ECO:0000256" key="3">
    <source>
        <dbReference type="ARBA" id="ARBA00023015"/>
    </source>
</evidence>
<keyword evidence="6" id="KW-0326">Glycosidase</keyword>
<evidence type="ECO:0000259" key="7">
    <source>
        <dbReference type="PROSITE" id="PS01124"/>
    </source>
</evidence>
<dbReference type="Pfam" id="PF01229">
    <property type="entry name" value="Glyco_hydro_39"/>
    <property type="match status" value="1"/>
</dbReference>
<dbReference type="CDD" id="cd02209">
    <property type="entry name" value="cupin_XRE_C"/>
    <property type="match status" value="1"/>
</dbReference>
<dbReference type="SUPFAM" id="SSF46689">
    <property type="entry name" value="Homeodomain-like"/>
    <property type="match status" value="2"/>
</dbReference>
<dbReference type="RefSeq" id="WP_074732533.1">
    <property type="nucleotide sequence ID" value="NZ_FNYK01000053.1"/>
</dbReference>
<dbReference type="InterPro" id="IPR011051">
    <property type="entry name" value="RmlC_Cupin_sf"/>
</dbReference>
<dbReference type="Proteomes" id="UP000183028">
    <property type="component" value="Unassembled WGS sequence"/>
</dbReference>
<dbReference type="InterPro" id="IPR018062">
    <property type="entry name" value="HTH_AraC-typ_CS"/>
</dbReference>
<evidence type="ECO:0000256" key="2">
    <source>
        <dbReference type="ARBA" id="ARBA00022801"/>
    </source>
</evidence>
<accession>A0A1H6VXI9</accession>
<dbReference type="PROSITE" id="PS00041">
    <property type="entry name" value="HTH_ARAC_FAMILY_1"/>
    <property type="match status" value="1"/>
</dbReference>
<dbReference type="GO" id="GO:0005975">
    <property type="term" value="P:carbohydrate metabolic process"/>
    <property type="evidence" value="ECO:0007669"/>
    <property type="project" value="InterPro"/>
</dbReference>
<keyword evidence="4" id="KW-0238">DNA-binding</keyword>
<dbReference type="InterPro" id="IPR009057">
    <property type="entry name" value="Homeodomain-like_sf"/>
</dbReference>
<dbReference type="Gene3D" id="3.20.20.80">
    <property type="entry name" value="Glycosidases"/>
    <property type="match status" value="1"/>
</dbReference>
<protein>
    <submittedName>
        <fullName evidence="8">Beta-xylosidase</fullName>
    </submittedName>
</protein>
<sequence length="800" mass="94687">MDNIMDFRFETRKLQSTQFHQEPEIVYVLEGAMEIKVEDDSYKLDKGDFLLINANKHHEYREIKANLLIASFKINYAMLADIMQTSQLLFWCNTVADRNDAYQALKSAMDCILNRFYERHKEGAIYLNSLYYEVVYLLITHFMITADDARMKGNISVDNSRIFEIQNYVQDHYQNDLSLNDLAQKLYLSNTYLSKYIKKHFGVSFLEYVNNVRLFHAVDELVYSDKKITRIALDNGFPTTAAFNRAFKEMYQMTPSTYRHNILNNNLNDLDGQSVEKEELDKRIKAYLVGKKVIEDDAIMEDGDLIIVDSKKTKLRKRSFNKMVNMCNMDDLLNYDIQDQILTMQKEIGITYIRFYNLFQQDFYNQKGHGKESYNFSRIDRVLDFLVAHHLKPYIELAFKPVDVNFTIESPVTERESKVIFHNTMSFKRVMRAFASHIANRYGVEEIETWYFELWKDDRLNMIDEDGRYFDCFDIINRAFKTISPAIKVGGAGFALGYDNYQYHTLIRNWKKRDIHPDFISVYSYSYILLYQKGVYFGKRSIDNSFLKNQIEMFKKMLEKEDFHIDEVHITEWGLTISNRNPLNDSCGLGAYIIKNDIECEDEVDQVGYWHGSDIHSEYYDSETILYGDNGLMTRDGLKKPSFYAFQFLNLLKEQLLGKNKHAILTTDQKGTYTIVCHNCKDLNYRYTLIDEQEIRKERIHDFYEDLNALHLKFQIDNVENGDYIIQEYTIDEEHGSYQDIWKNMGYIEHLSKEELAYMEESAKPRVEMHRIHVNNNTLYLETTLKANAFQAINIHYFYQ</sequence>
<keyword evidence="3" id="KW-0805">Transcription regulation</keyword>
<keyword evidence="5" id="KW-0804">Transcription</keyword>
<evidence type="ECO:0000313" key="9">
    <source>
        <dbReference type="Proteomes" id="UP000183028"/>
    </source>
</evidence>
<dbReference type="GO" id="GO:0003700">
    <property type="term" value="F:DNA-binding transcription factor activity"/>
    <property type="evidence" value="ECO:0007669"/>
    <property type="project" value="InterPro"/>
</dbReference>
<gene>
    <name evidence="8" type="ORF">SAMN04487834_10533</name>
</gene>
<evidence type="ECO:0000313" key="8">
    <source>
        <dbReference type="EMBL" id="SEJ07794.1"/>
    </source>
</evidence>
<keyword evidence="2" id="KW-0378">Hydrolase</keyword>
<name>A0A1H6VXI9_9FIRM</name>
<dbReference type="InterPro" id="IPR000514">
    <property type="entry name" value="Glyco_hydro_39"/>
</dbReference>
<keyword evidence="9" id="KW-1185">Reference proteome</keyword>
<dbReference type="Gene3D" id="1.10.10.60">
    <property type="entry name" value="Homeodomain-like"/>
    <property type="match status" value="2"/>
</dbReference>
<dbReference type="PANTHER" id="PTHR43280:SF2">
    <property type="entry name" value="HTH-TYPE TRANSCRIPTIONAL REGULATOR EXSA"/>
    <property type="match status" value="1"/>
</dbReference>
<dbReference type="SUPFAM" id="SSF51445">
    <property type="entry name" value="(Trans)glycosidases"/>
    <property type="match status" value="1"/>
</dbReference>
<dbReference type="Gene3D" id="2.60.40.1500">
    <property type="entry name" value="Glycosyl hydrolase domain, family 39"/>
    <property type="match status" value="1"/>
</dbReference>
<dbReference type="Pfam" id="PF07883">
    <property type="entry name" value="Cupin_2"/>
    <property type="match status" value="1"/>
</dbReference>
<dbReference type="OrthoDB" id="9776971at2"/>
<dbReference type="SUPFAM" id="SSF51011">
    <property type="entry name" value="Glycosyl hydrolase domain"/>
    <property type="match status" value="1"/>
</dbReference>
<dbReference type="Pfam" id="PF12833">
    <property type="entry name" value="HTH_18"/>
    <property type="match status" value="1"/>
</dbReference>
<proteinExistence type="inferred from homology"/>
<dbReference type="EMBL" id="FNYK01000053">
    <property type="protein sequence ID" value="SEJ07794.1"/>
    <property type="molecule type" value="Genomic_DNA"/>
</dbReference>
<evidence type="ECO:0000256" key="1">
    <source>
        <dbReference type="ARBA" id="ARBA00008875"/>
    </source>
</evidence>
<dbReference type="InterPro" id="IPR014710">
    <property type="entry name" value="RmlC-like_jellyroll"/>
</dbReference>
<dbReference type="InterPro" id="IPR013096">
    <property type="entry name" value="Cupin_2"/>
</dbReference>
<dbReference type="SUPFAM" id="SSF51182">
    <property type="entry name" value="RmlC-like cupins"/>
    <property type="match status" value="1"/>
</dbReference>
<dbReference type="SMART" id="SM00342">
    <property type="entry name" value="HTH_ARAC"/>
    <property type="match status" value="1"/>
</dbReference>
<evidence type="ECO:0000256" key="6">
    <source>
        <dbReference type="ARBA" id="ARBA00023295"/>
    </source>
</evidence>
<organism evidence="8 9">
    <name type="scientific">Sharpea azabuensis</name>
    <dbReference type="NCBI Taxonomy" id="322505"/>
    <lineage>
        <taxon>Bacteria</taxon>
        <taxon>Bacillati</taxon>
        <taxon>Bacillota</taxon>
        <taxon>Erysipelotrichia</taxon>
        <taxon>Erysipelotrichales</taxon>
        <taxon>Coprobacillaceae</taxon>
        <taxon>Sharpea</taxon>
    </lineage>
</organism>
<dbReference type="PRINTS" id="PR00745">
    <property type="entry name" value="GLHYDRLASE39"/>
</dbReference>
<evidence type="ECO:0000256" key="4">
    <source>
        <dbReference type="ARBA" id="ARBA00023125"/>
    </source>
</evidence>
<dbReference type="InterPro" id="IPR017853">
    <property type="entry name" value="GH"/>
</dbReference>
<reference evidence="9" key="1">
    <citation type="submission" date="2016-10" db="EMBL/GenBank/DDBJ databases">
        <authorList>
            <person name="Varghese N."/>
        </authorList>
    </citation>
    <scope>NUCLEOTIDE SEQUENCE [LARGE SCALE GENOMIC DNA]</scope>
    <source>
        <strain evidence="9">DSM 20406</strain>
    </source>
</reference>
<dbReference type="Gene3D" id="2.60.120.10">
    <property type="entry name" value="Jelly Rolls"/>
    <property type="match status" value="1"/>
</dbReference>
<dbReference type="InterPro" id="IPR018060">
    <property type="entry name" value="HTH_AraC"/>
</dbReference>